<keyword evidence="1" id="KW-0732">Signal</keyword>
<proteinExistence type="predicted"/>
<accession>A0AAE8HRK6</accession>
<dbReference type="InterPro" id="IPR007372">
    <property type="entry name" value="Lipid/polyisoprenoid-bd_YceI"/>
</dbReference>
<dbReference type="PANTHER" id="PTHR34406:SF1">
    <property type="entry name" value="PROTEIN YCEI"/>
    <property type="match status" value="1"/>
</dbReference>
<dbReference type="Pfam" id="PF04264">
    <property type="entry name" value="YceI"/>
    <property type="match status" value="1"/>
</dbReference>
<evidence type="ECO:0000313" key="5">
    <source>
        <dbReference type="Proteomes" id="UP000185487"/>
    </source>
</evidence>
<evidence type="ECO:0000313" key="3">
    <source>
        <dbReference type="EMBL" id="APT34385.1"/>
    </source>
</evidence>
<dbReference type="PANTHER" id="PTHR34406">
    <property type="entry name" value="PROTEIN YCEI"/>
    <property type="match status" value="1"/>
</dbReference>
<evidence type="ECO:0000256" key="1">
    <source>
        <dbReference type="SAM" id="SignalP"/>
    </source>
</evidence>
<evidence type="ECO:0000259" key="2">
    <source>
        <dbReference type="SMART" id="SM00867"/>
    </source>
</evidence>
<dbReference type="AlphaFoldDB" id="A0AAE8HRK6"/>
<reference evidence="4 6" key="2">
    <citation type="submission" date="2016-10" db="EMBL/GenBank/DDBJ databases">
        <authorList>
            <person name="Varghese N."/>
            <person name="Submissions S."/>
        </authorList>
    </citation>
    <scope>NUCLEOTIDE SEQUENCE [LARGE SCALE GENOMIC DNA]</scope>
    <source>
        <strain evidence="4 6">CBMB27</strain>
    </source>
</reference>
<dbReference type="EMBL" id="FOPK01000009">
    <property type="protein sequence ID" value="SFG88400.1"/>
    <property type="molecule type" value="Genomic_DNA"/>
</dbReference>
<sequence length="228" mass="24304">MKSRAPRRPRLAGHGGMTMRAPLLALLGLLCFGPARGADDPSTAAVPVAPSADPTQVRPGSYVLDPDHGKITWSVSHLGYSTYYGQFAGLSGTLQLDPKAPEKSRLEVTVPLGGVMTGSARLNEHLAAPDFFDTAKFPNATFTATKVEPTSPTTARITGDLNLRGTVRPFAIDATFNQAGIHPVDQRYTVGFDGRAVIKRSDFGINAYLPQLGDEVSLRIEGEFKAAP</sequence>
<dbReference type="SUPFAM" id="SSF101874">
    <property type="entry name" value="YceI-like"/>
    <property type="match status" value="1"/>
</dbReference>
<keyword evidence="5" id="KW-1185">Reference proteome</keyword>
<reference evidence="3 5" key="1">
    <citation type="submission" date="2016-04" db="EMBL/GenBank/DDBJ databases">
        <title>Complete genome sequencing and analysis of CBMB27, Methylobacterium phyllosphaerae isolated from leaf tissues of rice (Oryza sativa L.).</title>
        <authorList>
            <person name="Lee Y."/>
            <person name="Hwangbo K."/>
            <person name="Chung H."/>
            <person name="Yoo J."/>
            <person name="Kim K.Y."/>
            <person name="Sa T.M."/>
            <person name="Um Y."/>
            <person name="Madhaiyan M."/>
        </authorList>
    </citation>
    <scope>NUCLEOTIDE SEQUENCE [LARGE SCALE GENOMIC DNA]</scope>
    <source>
        <strain evidence="3 5">CBMB27</strain>
    </source>
</reference>
<feature type="chain" id="PRO_5042174672" evidence="1">
    <location>
        <begin position="38"/>
        <end position="228"/>
    </location>
</feature>
<feature type="signal peptide" evidence="1">
    <location>
        <begin position="1"/>
        <end position="37"/>
    </location>
</feature>
<dbReference type="Proteomes" id="UP000185487">
    <property type="component" value="Chromosome"/>
</dbReference>
<dbReference type="InterPro" id="IPR036761">
    <property type="entry name" value="TTHA0802/YceI-like_sf"/>
</dbReference>
<gene>
    <name evidence="3" type="ORF">MCBMB27_05094</name>
    <name evidence="4" type="ORF">SAMN05192567_109154</name>
</gene>
<protein>
    <submittedName>
        <fullName evidence="4">Polyisoprenoid-binding protein YceI</fullName>
    </submittedName>
    <submittedName>
        <fullName evidence="3">UPF0312 protein</fullName>
    </submittedName>
</protein>
<name>A0AAE8HRK6_9HYPH</name>
<dbReference type="EMBL" id="CP015367">
    <property type="protein sequence ID" value="APT34385.1"/>
    <property type="molecule type" value="Genomic_DNA"/>
</dbReference>
<dbReference type="Gene3D" id="2.40.128.110">
    <property type="entry name" value="Lipid/polyisoprenoid-binding, YceI-like"/>
    <property type="match status" value="1"/>
</dbReference>
<dbReference type="Proteomes" id="UP000199140">
    <property type="component" value="Unassembled WGS sequence"/>
</dbReference>
<dbReference type="SMART" id="SM00867">
    <property type="entry name" value="YceI"/>
    <property type="match status" value="1"/>
</dbReference>
<dbReference type="KEGG" id="mphy:MCBMB27_05094"/>
<organism evidence="4 6">
    <name type="scientific">Methylobacterium phyllosphaerae</name>
    <dbReference type="NCBI Taxonomy" id="418223"/>
    <lineage>
        <taxon>Bacteria</taxon>
        <taxon>Pseudomonadati</taxon>
        <taxon>Pseudomonadota</taxon>
        <taxon>Alphaproteobacteria</taxon>
        <taxon>Hyphomicrobiales</taxon>
        <taxon>Methylobacteriaceae</taxon>
        <taxon>Methylobacterium</taxon>
    </lineage>
</organism>
<feature type="domain" description="Lipid/polyisoprenoid-binding YceI-like" evidence="2">
    <location>
        <begin position="61"/>
        <end position="225"/>
    </location>
</feature>
<evidence type="ECO:0000313" key="4">
    <source>
        <dbReference type="EMBL" id="SFG88400.1"/>
    </source>
</evidence>
<evidence type="ECO:0000313" key="6">
    <source>
        <dbReference type="Proteomes" id="UP000199140"/>
    </source>
</evidence>